<evidence type="ECO:0000313" key="10">
    <source>
        <dbReference type="Proteomes" id="UP001596378"/>
    </source>
</evidence>
<dbReference type="PANTHER" id="PTHR30193">
    <property type="entry name" value="ABC TRANSPORTER PERMEASE PROTEIN"/>
    <property type="match status" value="1"/>
</dbReference>
<reference evidence="10" key="1">
    <citation type="journal article" date="2019" name="Int. J. Syst. Evol. Microbiol.">
        <title>The Global Catalogue of Microorganisms (GCM) 10K type strain sequencing project: providing services to taxonomists for standard genome sequencing and annotation.</title>
        <authorList>
            <consortium name="The Broad Institute Genomics Platform"/>
            <consortium name="The Broad Institute Genome Sequencing Center for Infectious Disease"/>
            <person name="Wu L."/>
            <person name="Ma J."/>
        </authorList>
    </citation>
    <scope>NUCLEOTIDE SEQUENCE [LARGE SCALE GENOMIC DNA]</scope>
    <source>
        <strain evidence="10">KCTC 12907</strain>
    </source>
</reference>
<feature type="transmembrane region" description="Helical" evidence="7">
    <location>
        <begin position="205"/>
        <end position="227"/>
    </location>
</feature>
<evidence type="ECO:0000256" key="2">
    <source>
        <dbReference type="ARBA" id="ARBA00022448"/>
    </source>
</evidence>
<proteinExistence type="inferred from homology"/>
<sequence length="292" mass="32632">MKPSKSDHLWGYLFIAPQLVGLIVFALLPVAFGFAIGFLKWDGFGSAEFVGFDNFAFLYQDELFRTALVNTAYYTLIALPFGLALALSVALALNKVAGRMIYRVIYYMPGITSTVVVAIVWLWVLNPDFGLINAYLKDWFGIDGPRWFQDPILAMPLIAVVVAWQSLGGTMLLYLAGLQGISATYYEAAELDGATKWGKLRHITLPLLTPTIFFTVILGIIGSFQVFDQTYILTNGGPYRATYTVLMYIYNAAFVDVIWGKSSAAAIVLFFILLVFTLIQLKYSKRWVHYGN</sequence>
<dbReference type="Gene3D" id="1.10.3720.10">
    <property type="entry name" value="MetI-like"/>
    <property type="match status" value="1"/>
</dbReference>
<feature type="transmembrane region" description="Helical" evidence="7">
    <location>
        <begin position="12"/>
        <end position="39"/>
    </location>
</feature>
<evidence type="ECO:0000256" key="3">
    <source>
        <dbReference type="ARBA" id="ARBA00022475"/>
    </source>
</evidence>
<evidence type="ECO:0000313" key="9">
    <source>
        <dbReference type="EMBL" id="MFC7151471.1"/>
    </source>
</evidence>
<evidence type="ECO:0000256" key="5">
    <source>
        <dbReference type="ARBA" id="ARBA00022989"/>
    </source>
</evidence>
<name>A0ABW2FH94_9BACL</name>
<evidence type="ECO:0000256" key="1">
    <source>
        <dbReference type="ARBA" id="ARBA00004651"/>
    </source>
</evidence>
<evidence type="ECO:0000256" key="4">
    <source>
        <dbReference type="ARBA" id="ARBA00022692"/>
    </source>
</evidence>
<keyword evidence="3" id="KW-1003">Cell membrane</keyword>
<evidence type="ECO:0000256" key="6">
    <source>
        <dbReference type="ARBA" id="ARBA00023136"/>
    </source>
</evidence>
<keyword evidence="5 7" id="KW-1133">Transmembrane helix</keyword>
<organism evidence="9 10">
    <name type="scientific">Cohnella cellulosilytica</name>
    <dbReference type="NCBI Taxonomy" id="986710"/>
    <lineage>
        <taxon>Bacteria</taxon>
        <taxon>Bacillati</taxon>
        <taxon>Bacillota</taxon>
        <taxon>Bacilli</taxon>
        <taxon>Bacillales</taxon>
        <taxon>Paenibacillaceae</taxon>
        <taxon>Cohnella</taxon>
    </lineage>
</organism>
<keyword evidence="2 7" id="KW-0813">Transport</keyword>
<dbReference type="Proteomes" id="UP001596378">
    <property type="component" value="Unassembled WGS sequence"/>
</dbReference>
<keyword evidence="6 7" id="KW-0472">Membrane</keyword>
<comment type="caution">
    <text evidence="9">The sequence shown here is derived from an EMBL/GenBank/DDBJ whole genome shotgun (WGS) entry which is preliminary data.</text>
</comment>
<dbReference type="PANTHER" id="PTHR30193:SF37">
    <property type="entry name" value="INNER MEMBRANE ABC TRANSPORTER PERMEASE PROTEIN YCJO"/>
    <property type="match status" value="1"/>
</dbReference>
<feature type="transmembrane region" description="Helical" evidence="7">
    <location>
        <begin position="72"/>
        <end position="93"/>
    </location>
</feature>
<dbReference type="SUPFAM" id="SSF161098">
    <property type="entry name" value="MetI-like"/>
    <property type="match status" value="1"/>
</dbReference>
<dbReference type="InterPro" id="IPR051393">
    <property type="entry name" value="ABC_transporter_permease"/>
</dbReference>
<keyword evidence="4 7" id="KW-0812">Transmembrane</keyword>
<gene>
    <name evidence="9" type="ORF">ACFQMJ_23275</name>
</gene>
<dbReference type="InterPro" id="IPR035906">
    <property type="entry name" value="MetI-like_sf"/>
</dbReference>
<evidence type="ECO:0000259" key="8">
    <source>
        <dbReference type="PROSITE" id="PS50928"/>
    </source>
</evidence>
<dbReference type="RefSeq" id="WP_378044828.1">
    <property type="nucleotide sequence ID" value="NZ_JBHMDN010000006.1"/>
</dbReference>
<comment type="similarity">
    <text evidence="7">Belongs to the binding-protein-dependent transport system permease family.</text>
</comment>
<keyword evidence="10" id="KW-1185">Reference proteome</keyword>
<dbReference type="Pfam" id="PF00528">
    <property type="entry name" value="BPD_transp_1"/>
    <property type="match status" value="1"/>
</dbReference>
<feature type="transmembrane region" description="Helical" evidence="7">
    <location>
        <begin position="105"/>
        <end position="124"/>
    </location>
</feature>
<dbReference type="InterPro" id="IPR000515">
    <property type="entry name" value="MetI-like"/>
</dbReference>
<feature type="domain" description="ABC transmembrane type-1" evidence="8">
    <location>
        <begin position="68"/>
        <end position="280"/>
    </location>
</feature>
<evidence type="ECO:0000256" key="7">
    <source>
        <dbReference type="RuleBase" id="RU363032"/>
    </source>
</evidence>
<accession>A0ABW2FH94</accession>
<comment type="subcellular location">
    <subcellularLocation>
        <location evidence="1 7">Cell membrane</location>
        <topology evidence="1 7">Multi-pass membrane protein</topology>
    </subcellularLocation>
</comment>
<dbReference type="EMBL" id="JBHTAI010000016">
    <property type="protein sequence ID" value="MFC7151471.1"/>
    <property type="molecule type" value="Genomic_DNA"/>
</dbReference>
<protein>
    <submittedName>
        <fullName evidence="9">Carbohydrate ABC transporter permease</fullName>
    </submittedName>
</protein>
<dbReference type="PROSITE" id="PS50928">
    <property type="entry name" value="ABC_TM1"/>
    <property type="match status" value="1"/>
</dbReference>
<dbReference type="CDD" id="cd06261">
    <property type="entry name" value="TM_PBP2"/>
    <property type="match status" value="1"/>
</dbReference>
<feature type="transmembrane region" description="Helical" evidence="7">
    <location>
        <begin position="247"/>
        <end position="276"/>
    </location>
</feature>
<feature type="transmembrane region" description="Helical" evidence="7">
    <location>
        <begin position="153"/>
        <end position="176"/>
    </location>
</feature>